<comment type="caution">
    <text evidence="2">The sequence shown here is derived from an EMBL/GenBank/DDBJ whole genome shotgun (WGS) entry which is preliminary data.</text>
</comment>
<dbReference type="EMBL" id="JAOQNS010000014">
    <property type="protein sequence ID" value="MCW2309706.1"/>
    <property type="molecule type" value="Genomic_DNA"/>
</dbReference>
<protein>
    <submittedName>
        <fullName evidence="2">Uncharacterized protein</fullName>
    </submittedName>
</protein>
<keyword evidence="3" id="KW-1185">Reference proteome</keyword>
<reference evidence="3" key="1">
    <citation type="submission" date="2023-07" db="EMBL/GenBank/DDBJ databases">
        <title>Genome sequencing of Purple Non-Sulfur Bacteria from various extreme environments.</title>
        <authorList>
            <person name="Mayer M."/>
        </authorList>
    </citation>
    <scope>NUCLEOTIDE SEQUENCE [LARGE SCALE GENOMIC DNA]</scope>
    <source>
        <strain evidence="3">DSM 17935</strain>
    </source>
</reference>
<sequence length="110" mass="11412">MSAAKRQLSEKARGLADGALKTLNDIHKDRKAPHSARVSAATAILDRAYGRPPQSLEHTGKDGAPLAFVDLTKATDDQLSALESFFGPLAGSGDDAEGDPTGEGKAPTRG</sequence>
<gene>
    <name evidence="2" type="ORF">M2319_004065</name>
</gene>
<accession>A0ABT3HHH7</accession>
<evidence type="ECO:0000313" key="2">
    <source>
        <dbReference type="EMBL" id="MCW2309706.1"/>
    </source>
</evidence>
<organism evidence="2 3">
    <name type="scientific">Rhodobium gokarnense</name>
    <dbReference type="NCBI Taxonomy" id="364296"/>
    <lineage>
        <taxon>Bacteria</taxon>
        <taxon>Pseudomonadati</taxon>
        <taxon>Pseudomonadota</taxon>
        <taxon>Alphaproteobacteria</taxon>
        <taxon>Hyphomicrobiales</taxon>
        <taxon>Rhodobiaceae</taxon>
        <taxon>Rhodobium</taxon>
    </lineage>
</organism>
<dbReference type="RefSeq" id="WP_264603284.1">
    <property type="nucleotide sequence ID" value="NZ_JAOQNS010000014.1"/>
</dbReference>
<feature type="region of interest" description="Disordered" evidence="1">
    <location>
        <begin position="86"/>
        <end position="110"/>
    </location>
</feature>
<name>A0ABT3HHH7_9HYPH</name>
<dbReference type="Proteomes" id="UP001209755">
    <property type="component" value="Unassembled WGS sequence"/>
</dbReference>
<evidence type="ECO:0000256" key="1">
    <source>
        <dbReference type="SAM" id="MobiDB-lite"/>
    </source>
</evidence>
<evidence type="ECO:0000313" key="3">
    <source>
        <dbReference type="Proteomes" id="UP001209755"/>
    </source>
</evidence>
<proteinExistence type="predicted"/>